<keyword evidence="10" id="KW-1185">Reference proteome</keyword>
<feature type="region of interest" description="Disordered" evidence="7">
    <location>
        <begin position="246"/>
        <end position="281"/>
    </location>
</feature>
<dbReference type="PROSITE" id="PS00108">
    <property type="entry name" value="PROTEIN_KINASE_ST"/>
    <property type="match status" value="1"/>
</dbReference>
<evidence type="ECO:0000256" key="5">
    <source>
        <dbReference type="ARBA" id="ARBA00022777"/>
    </source>
</evidence>
<dbReference type="PANTHER" id="PTHR43289">
    <property type="entry name" value="MITOGEN-ACTIVATED PROTEIN KINASE KINASE KINASE 20-RELATED"/>
    <property type="match status" value="1"/>
</dbReference>
<dbReference type="SMART" id="SM00220">
    <property type="entry name" value="S_TKc"/>
    <property type="match status" value="1"/>
</dbReference>
<dbReference type="PROSITE" id="PS50011">
    <property type="entry name" value="PROTEIN_KINASE_DOM"/>
    <property type="match status" value="1"/>
</dbReference>
<dbReference type="Pfam" id="PF00069">
    <property type="entry name" value="Pkinase"/>
    <property type="match status" value="1"/>
</dbReference>
<name>A0A233SS78_STRDA</name>
<dbReference type="Gene3D" id="3.30.200.20">
    <property type="entry name" value="Phosphorylase Kinase, domain 1"/>
    <property type="match status" value="1"/>
</dbReference>
<dbReference type="GO" id="GO:0005524">
    <property type="term" value="F:ATP binding"/>
    <property type="evidence" value="ECO:0007669"/>
    <property type="project" value="UniProtKB-KW"/>
</dbReference>
<evidence type="ECO:0000256" key="2">
    <source>
        <dbReference type="ARBA" id="ARBA00022527"/>
    </source>
</evidence>
<dbReference type="CDD" id="cd14014">
    <property type="entry name" value="STKc_PknB_like"/>
    <property type="match status" value="1"/>
</dbReference>
<keyword evidence="5 9" id="KW-0418">Kinase</keyword>
<evidence type="ECO:0000259" key="8">
    <source>
        <dbReference type="PROSITE" id="PS50011"/>
    </source>
</evidence>
<dbReference type="AlphaFoldDB" id="A0A233SS78"/>
<keyword evidence="6" id="KW-0067">ATP-binding</keyword>
<keyword evidence="3" id="KW-0808">Transferase</keyword>
<organism evidence="9 10">
    <name type="scientific">Streptomyces diastatochromogenes</name>
    <dbReference type="NCBI Taxonomy" id="42236"/>
    <lineage>
        <taxon>Bacteria</taxon>
        <taxon>Bacillati</taxon>
        <taxon>Actinomycetota</taxon>
        <taxon>Actinomycetes</taxon>
        <taxon>Kitasatosporales</taxon>
        <taxon>Streptomycetaceae</taxon>
        <taxon>Streptomyces</taxon>
    </lineage>
</organism>
<dbReference type="RefSeq" id="WP_094215453.1">
    <property type="nucleotide sequence ID" value="NZ_MCGQ01000007.1"/>
</dbReference>
<dbReference type="InterPro" id="IPR000719">
    <property type="entry name" value="Prot_kinase_dom"/>
</dbReference>
<evidence type="ECO:0000256" key="7">
    <source>
        <dbReference type="SAM" id="MobiDB-lite"/>
    </source>
</evidence>
<feature type="domain" description="Protein kinase" evidence="8">
    <location>
        <begin position="18"/>
        <end position="297"/>
    </location>
</feature>
<accession>A0A233SS78</accession>
<dbReference type="EMBL" id="MCGQ01000007">
    <property type="protein sequence ID" value="OXY98507.1"/>
    <property type="molecule type" value="Genomic_DNA"/>
</dbReference>
<keyword evidence="2 9" id="KW-0723">Serine/threonine-protein kinase</keyword>
<dbReference type="PANTHER" id="PTHR43289:SF6">
    <property type="entry name" value="SERINE_THREONINE-PROTEIN KINASE NEKL-3"/>
    <property type="match status" value="1"/>
</dbReference>
<gene>
    <name evidence="9" type="ORF">BEK98_06550</name>
</gene>
<evidence type="ECO:0000256" key="6">
    <source>
        <dbReference type="ARBA" id="ARBA00022840"/>
    </source>
</evidence>
<evidence type="ECO:0000256" key="1">
    <source>
        <dbReference type="ARBA" id="ARBA00012513"/>
    </source>
</evidence>
<protein>
    <recommendedName>
        <fullName evidence="1">non-specific serine/threonine protein kinase</fullName>
        <ecNumber evidence="1">2.7.11.1</ecNumber>
    </recommendedName>
</protein>
<feature type="compositionally biased region" description="Pro residues" evidence="7">
    <location>
        <begin position="255"/>
        <end position="275"/>
    </location>
</feature>
<sequence>MTGDGERSPDEQLIGGRYRLLERLGAGPSGTVWRARDEQEQRDVAVKEPVLPGDPADDEQSRRLAHRLCTEARAAARVRHPSAVTLYDVVTEDGLPWIVMELIQGESLREAVRRGPLEPAEAARVGLAVLGALRAAHAVGIVHRDIKPANVLIESGTGRVVVTDFGIGDGHVAEAPAEFVAPERASGRGAGPASDLWSLGSLLATAVEGGDAGPLGPLLTRLHAPEPEARPGAEEVAAVLEVCGGLVPAGETTPEPEPQPRPAPPAPAPTPVPTPDPRRRTPLAALGLLLAKKPGAE</sequence>
<dbReference type="GO" id="GO:0004674">
    <property type="term" value="F:protein serine/threonine kinase activity"/>
    <property type="evidence" value="ECO:0007669"/>
    <property type="project" value="UniProtKB-KW"/>
</dbReference>
<dbReference type="EC" id="2.7.11.1" evidence="1"/>
<dbReference type="InterPro" id="IPR011009">
    <property type="entry name" value="Kinase-like_dom_sf"/>
</dbReference>
<proteinExistence type="predicted"/>
<dbReference type="Gene3D" id="1.10.510.10">
    <property type="entry name" value="Transferase(Phosphotransferase) domain 1"/>
    <property type="match status" value="1"/>
</dbReference>
<reference evidence="9 10" key="1">
    <citation type="submission" date="2016-07" db="EMBL/GenBank/DDBJ databases">
        <title>Draft genome of Streptomyces diastatochromogenes.</title>
        <authorList>
            <person name="Podduturi R."/>
            <person name="Lukassen M.B."/>
            <person name="Clausen N."/>
            <person name="Nielsen J.L."/>
            <person name="Jorgensen N.O."/>
        </authorList>
    </citation>
    <scope>NUCLEOTIDE SEQUENCE [LARGE SCALE GENOMIC DNA]</scope>
    <source>
        <strain evidence="9 10">DSM 40608</strain>
    </source>
</reference>
<dbReference type="InterPro" id="IPR008271">
    <property type="entry name" value="Ser/Thr_kinase_AS"/>
</dbReference>
<keyword evidence="4" id="KW-0547">Nucleotide-binding</keyword>
<dbReference type="OrthoDB" id="9762169at2"/>
<evidence type="ECO:0000313" key="9">
    <source>
        <dbReference type="EMBL" id="OXY98507.1"/>
    </source>
</evidence>
<evidence type="ECO:0000256" key="4">
    <source>
        <dbReference type="ARBA" id="ARBA00022741"/>
    </source>
</evidence>
<comment type="caution">
    <text evidence="9">The sequence shown here is derived from an EMBL/GenBank/DDBJ whole genome shotgun (WGS) entry which is preliminary data.</text>
</comment>
<evidence type="ECO:0000256" key="3">
    <source>
        <dbReference type="ARBA" id="ARBA00022679"/>
    </source>
</evidence>
<evidence type="ECO:0000313" key="10">
    <source>
        <dbReference type="Proteomes" id="UP000215483"/>
    </source>
</evidence>
<dbReference type="SUPFAM" id="SSF56112">
    <property type="entry name" value="Protein kinase-like (PK-like)"/>
    <property type="match status" value="1"/>
</dbReference>
<dbReference type="Proteomes" id="UP000215483">
    <property type="component" value="Unassembled WGS sequence"/>
</dbReference>